<dbReference type="AlphaFoldDB" id="A0A1F4V1G2"/>
<name>A0A1F4V1G2_UNCKA</name>
<feature type="transmembrane region" description="Helical" evidence="8">
    <location>
        <begin position="123"/>
        <end position="142"/>
    </location>
</feature>
<dbReference type="EMBL" id="MEUT01000033">
    <property type="protein sequence ID" value="OGC50992.1"/>
    <property type="molecule type" value="Genomic_DNA"/>
</dbReference>
<dbReference type="PANTHER" id="PTHR33908:SF11">
    <property type="entry name" value="MEMBRANE PROTEIN"/>
    <property type="match status" value="1"/>
</dbReference>
<feature type="transmembrane region" description="Helical" evidence="8">
    <location>
        <begin position="100"/>
        <end position="117"/>
    </location>
</feature>
<evidence type="ECO:0000256" key="8">
    <source>
        <dbReference type="SAM" id="Phobius"/>
    </source>
</evidence>
<feature type="domain" description="Glycosyltransferase RgtA/B/C/D-like" evidence="9">
    <location>
        <begin position="53"/>
        <end position="208"/>
    </location>
</feature>
<feature type="transmembrane region" description="Helical" evidence="8">
    <location>
        <begin position="289"/>
        <end position="309"/>
    </location>
</feature>
<evidence type="ECO:0000256" key="5">
    <source>
        <dbReference type="ARBA" id="ARBA00022692"/>
    </source>
</evidence>
<dbReference type="GO" id="GO:0005886">
    <property type="term" value="C:plasma membrane"/>
    <property type="evidence" value="ECO:0007669"/>
    <property type="project" value="UniProtKB-SubCell"/>
</dbReference>
<dbReference type="InterPro" id="IPR038731">
    <property type="entry name" value="RgtA/B/C-like"/>
</dbReference>
<dbReference type="InterPro" id="IPR050297">
    <property type="entry name" value="LipidA_mod_glycosyltrf_83"/>
</dbReference>
<evidence type="ECO:0000256" key="6">
    <source>
        <dbReference type="ARBA" id="ARBA00022989"/>
    </source>
</evidence>
<proteinExistence type="predicted"/>
<feature type="transmembrane region" description="Helical" evidence="8">
    <location>
        <begin position="258"/>
        <end position="277"/>
    </location>
</feature>
<comment type="subcellular location">
    <subcellularLocation>
        <location evidence="1">Cell membrane</location>
        <topology evidence="1">Multi-pass membrane protein</topology>
    </subcellularLocation>
</comment>
<feature type="transmembrane region" description="Helical" evidence="8">
    <location>
        <begin position="72"/>
        <end position="91"/>
    </location>
</feature>
<organism evidence="10 11">
    <name type="scientific">candidate division WWE3 bacterium RBG_16_37_10</name>
    <dbReference type="NCBI Taxonomy" id="1802610"/>
    <lineage>
        <taxon>Bacteria</taxon>
        <taxon>Katanobacteria</taxon>
    </lineage>
</organism>
<dbReference type="Proteomes" id="UP000177371">
    <property type="component" value="Unassembled WGS sequence"/>
</dbReference>
<dbReference type="GO" id="GO:0009103">
    <property type="term" value="P:lipopolysaccharide biosynthetic process"/>
    <property type="evidence" value="ECO:0007669"/>
    <property type="project" value="UniProtKB-ARBA"/>
</dbReference>
<accession>A0A1F4V1G2</accession>
<evidence type="ECO:0000313" key="11">
    <source>
        <dbReference type="Proteomes" id="UP000177371"/>
    </source>
</evidence>
<sequence>MYLIIASLVVGLLLRIWNLGSESLRLDEAQSIWQASHSIEFIKEYMLKNVHLPLHNTLLHFWIEFFGTSEPAVRLLAVIPGMITLPFLYLLSKEILGKKGALITLILASVSPFWVWYSREIRMYTLLTLVTTISYLFFVKILKTGRFRYFIFYTAANLIGIYTHYFFFLVLLVQVLFFFYFWKRQWTEGNNINVNKKKLLAGFIISAVFTFAAFSPWVNALYNSYGSGTLAPVLTKPTTFNLVLSFFEFVFGFLPVNFMGVLISFWPLITLFGFIFLTKRRSPFSKGFYLVILGTFLPISLVYFVSIVYKPMYLTRYLMPATPMFFIFISWYIVELRGKIKFLFIFSYLVIIALAIHVQFTSTENPARENYRDAVAYVTANATPRDIVIVSPPYIIYPFQYYYNGNTRVSTMPIWNKKKGGIPQTTIERVQNDTETLRRGHQRMFLVLTSGLEGSDLVKMYFDNSFTKLDKQQFSKDVWIHVYQGEYY</sequence>
<feature type="transmembrane region" description="Helical" evidence="8">
    <location>
        <begin position="149"/>
        <end position="180"/>
    </location>
</feature>
<feature type="transmembrane region" description="Helical" evidence="8">
    <location>
        <begin position="200"/>
        <end position="222"/>
    </location>
</feature>
<feature type="transmembrane region" description="Helical" evidence="8">
    <location>
        <begin position="341"/>
        <end position="360"/>
    </location>
</feature>
<comment type="caution">
    <text evidence="10">The sequence shown here is derived from an EMBL/GenBank/DDBJ whole genome shotgun (WGS) entry which is preliminary data.</text>
</comment>
<evidence type="ECO:0000313" key="10">
    <source>
        <dbReference type="EMBL" id="OGC50992.1"/>
    </source>
</evidence>
<gene>
    <name evidence="10" type="ORF">A2W32_00325</name>
</gene>
<evidence type="ECO:0000256" key="4">
    <source>
        <dbReference type="ARBA" id="ARBA00022679"/>
    </source>
</evidence>
<dbReference type="Pfam" id="PF13231">
    <property type="entry name" value="PMT_2"/>
    <property type="match status" value="1"/>
</dbReference>
<evidence type="ECO:0000256" key="7">
    <source>
        <dbReference type="ARBA" id="ARBA00023136"/>
    </source>
</evidence>
<keyword evidence="5 8" id="KW-0812">Transmembrane</keyword>
<protein>
    <recommendedName>
        <fullName evidence="9">Glycosyltransferase RgtA/B/C/D-like domain-containing protein</fullName>
    </recommendedName>
</protein>
<keyword evidence="2" id="KW-1003">Cell membrane</keyword>
<keyword evidence="6 8" id="KW-1133">Transmembrane helix</keyword>
<keyword evidence="3" id="KW-0328">Glycosyltransferase</keyword>
<keyword evidence="7 8" id="KW-0472">Membrane</keyword>
<reference evidence="10 11" key="1">
    <citation type="journal article" date="2016" name="Nat. Commun.">
        <title>Thousands of microbial genomes shed light on interconnected biogeochemical processes in an aquifer system.</title>
        <authorList>
            <person name="Anantharaman K."/>
            <person name="Brown C.T."/>
            <person name="Hug L.A."/>
            <person name="Sharon I."/>
            <person name="Castelle C.J."/>
            <person name="Probst A.J."/>
            <person name="Thomas B.C."/>
            <person name="Singh A."/>
            <person name="Wilkins M.J."/>
            <person name="Karaoz U."/>
            <person name="Brodie E.L."/>
            <person name="Williams K.H."/>
            <person name="Hubbard S.S."/>
            <person name="Banfield J.F."/>
        </authorList>
    </citation>
    <scope>NUCLEOTIDE SEQUENCE [LARGE SCALE GENOMIC DNA]</scope>
</reference>
<dbReference type="PANTHER" id="PTHR33908">
    <property type="entry name" value="MANNOSYLTRANSFERASE YKCB-RELATED"/>
    <property type="match status" value="1"/>
</dbReference>
<dbReference type="STRING" id="1802610.A2W32_00325"/>
<evidence type="ECO:0000259" key="9">
    <source>
        <dbReference type="Pfam" id="PF13231"/>
    </source>
</evidence>
<evidence type="ECO:0000256" key="1">
    <source>
        <dbReference type="ARBA" id="ARBA00004651"/>
    </source>
</evidence>
<evidence type="ECO:0000256" key="2">
    <source>
        <dbReference type="ARBA" id="ARBA00022475"/>
    </source>
</evidence>
<dbReference type="GO" id="GO:0016763">
    <property type="term" value="F:pentosyltransferase activity"/>
    <property type="evidence" value="ECO:0007669"/>
    <property type="project" value="TreeGrafter"/>
</dbReference>
<evidence type="ECO:0000256" key="3">
    <source>
        <dbReference type="ARBA" id="ARBA00022676"/>
    </source>
</evidence>
<feature type="transmembrane region" description="Helical" evidence="8">
    <location>
        <begin position="315"/>
        <end position="334"/>
    </location>
</feature>
<keyword evidence="4" id="KW-0808">Transferase</keyword>